<feature type="transmembrane region" description="Helical" evidence="1">
    <location>
        <begin position="42"/>
        <end position="64"/>
    </location>
</feature>
<proteinExistence type="predicted"/>
<feature type="transmembrane region" description="Helical" evidence="1">
    <location>
        <begin position="76"/>
        <end position="102"/>
    </location>
</feature>
<keyword evidence="1" id="KW-0472">Membrane</keyword>
<keyword evidence="3" id="KW-1185">Reference proteome</keyword>
<evidence type="ECO:0000256" key="1">
    <source>
        <dbReference type="SAM" id="Phobius"/>
    </source>
</evidence>
<feature type="transmembrane region" description="Helical" evidence="1">
    <location>
        <begin position="114"/>
        <end position="136"/>
    </location>
</feature>
<evidence type="ECO:0000313" key="3">
    <source>
        <dbReference type="Proteomes" id="UP000240505"/>
    </source>
</evidence>
<organism evidence="2 3">
    <name type="scientific">Pseudoduganella armeniaca</name>
    <dbReference type="NCBI Taxonomy" id="2072590"/>
    <lineage>
        <taxon>Bacteria</taxon>
        <taxon>Pseudomonadati</taxon>
        <taxon>Pseudomonadota</taxon>
        <taxon>Betaproteobacteria</taxon>
        <taxon>Burkholderiales</taxon>
        <taxon>Oxalobacteraceae</taxon>
        <taxon>Telluria group</taxon>
        <taxon>Pseudoduganella</taxon>
    </lineage>
</organism>
<keyword evidence="1" id="KW-1133">Transmembrane helix</keyword>
<dbReference type="RefSeq" id="WP_107142766.1">
    <property type="nucleotide sequence ID" value="NZ_CP028324.1"/>
</dbReference>
<dbReference type="Proteomes" id="UP000240505">
    <property type="component" value="Chromosome"/>
</dbReference>
<protein>
    <submittedName>
        <fullName evidence="2">Uncharacterized protein</fullName>
    </submittedName>
</protein>
<dbReference type="EMBL" id="CP028324">
    <property type="protein sequence ID" value="AVR97421.1"/>
    <property type="molecule type" value="Genomic_DNA"/>
</dbReference>
<dbReference type="AlphaFoldDB" id="A0A2R4CCQ1"/>
<dbReference type="KEGG" id="masz:C9I28_18560"/>
<accession>A0A2R4CCQ1</accession>
<gene>
    <name evidence="2" type="ORF">C9I28_18560</name>
</gene>
<reference evidence="2 3" key="1">
    <citation type="submission" date="2018-03" db="EMBL/GenBank/DDBJ databases">
        <title>Massilia armeniaca sp. nov., isolated from desert soil.</title>
        <authorList>
            <person name="Huang H."/>
            <person name="Ren M."/>
        </authorList>
    </citation>
    <scope>NUCLEOTIDE SEQUENCE [LARGE SCALE GENOMIC DNA]</scope>
    <source>
        <strain evidence="2 3">ZMN-3</strain>
    </source>
</reference>
<evidence type="ECO:0000313" key="2">
    <source>
        <dbReference type="EMBL" id="AVR97421.1"/>
    </source>
</evidence>
<sequence>MHDPGLLRQLAAALQGGVLLALLLHGLALVPQWRARYFNPRLLNVSVLGLLLGVVHGCVIMLAQRTLAPGDAGVTVAWSLTVAIALNVAVAVQNLLAVHALVHLHRRSAVVAQWLRPAVGPMVWVSAGLGVVAYFAL</sequence>
<name>A0A2R4CCQ1_9BURK</name>
<feature type="transmembrane region" description="Helical" evidence="1">
    <location>
        <begin position="12"/>
        <end position="30"/>
    </location>
</feature>
<keyword evidence="1" id="KW-0812">Transmembrane</keyword>
<dbReference type="OrthoDB" id="9892113at2"/>